<evidence type="ECO:0000313" key="2">
    <source>
        <dbReference type="EMBL" id="BEI92637.1"/>
    </source>
</evidence>
<dbReference type="EMBL" id="AP028216">
    <property type="protein sequence ID" value="BEI92637.1"/>
    <property type="molecule type" value="Genomic_DNA"/>
</dbReference>
<feature type="region of interest" description="Disordered" evidence="1">
    <location>
        <begin position="176"/>
        <end position="212"/>
    </location>
</feature>
<proteinExistence type="predicted"/>
<keyword evidence="3" id="KW-1185">Reference proteome</keyword>
<dbReference type="KEGG" id="ccac:CcaHIS019_0502650"/>
<evidence type="ECO:0000313" key="3">
    <source>
        <dbReference type="Proteomes" id="UP001233271"/>
    </source>
</evidence>
<feature type="compositionally biased region" description="Polar residues" evidence="1">
    <location>
        <begin position="176"/>
        <end position="198"/>
    </location>
</feature>
<organism evidence="2 3">
    <name type="scientific">Cutaneotrichosporon cavernicola</name>
    <dbReference type="NCBI Taxonomy" id="279322"/>
    <lineage>
        <taxon>Eukaryota</taxon>
        <taxon>Fungi</taxon>
        <taxon>Dikarya</taxon>
        <taxon>Basidiomycota</taxon>
        <taxon>Agaricomycotina</taxon>
        <taxon>Tremellomycetes</taxon>
        <taxon>Trichosporonales</taxon>
        <taxon>Trichosporonaceae</taxon>
        <taxon>Cutaneotrichosporon</taxon>
    </lineage>
</organism>
<dbReference type="GeneID" id="85496507"/>
<evidence type="ECO:0000256" key="1">
    <source>
        <dbReference type="SAM" id="MobiDB-lite"/>
    </source>
</evidence>
<dbReference type="Proteomes" id="UP001233271">
    <property type="component" value="Chromosome 5"/>
</dbReference>
<gene>
    <name evidence="2" type="ORF">CcaverHIS019_0502650</name>
</gene>
<sequence length="250" mass="28401">MTKNKPIPPLLEPKECLTPVSLTQIHHLLNDIECGCPREQLLELQLEVVRNANDLIMQDYLDLKYREKQLSTDLVTSENRAQFSEMDLQIVRSRLEVALDNNTKRDDLIARGARVVEQLEKRHTFELDLVANDVPLPAVISTRQACVEEEKMRFLDNAKALFDLPPIKAIEAYGNKATSNQPGTHLPKSETQGQQQRLQDPVTPPRQIGRLHDYDHNGAEIEVSGLDGARVPFRRLRLGYTSPLSPCPKR</sequence>
<accession>A0AA48L629</accession>
<protein>
    <submittedName>
        <fullName evidence="2">Uncharacterized protein</fullName>
    </submittedName>
</protein>
<dbReference type="RefSeq" id="XP_060457902.1">
    <property type="nucleotide sequence ID" value="XM_060601405.1"/>
</dbReference>
<name>A0AA48L629_9TREE</name>
<dbReference type="AlphaFoldDB" id="A0AA48L629"/>
<reference evidence="2" key="1">
    <citation type="journal article" date="2023" name="BMC Genomics">
        <title>Chromosome-level genome assemblies of Cutaneotrichosporon spp. (Trichosporonales, Basidiomycota) reveal imbalanced evolution between nucleotide sequences and chromosome synteny.</title>
        <authorList>
            <person name="Kobayashi Y."/>
            <person name="Kayamori A."/>
            <person name="Aoki K."/>
            <person name="Shiwa Y."/>
            <person name="Matsutani M."/>
            <person name="Fujita N."/>
            <person name="Sugita T."/>
            <person name="Iwasaki W."/>
            <person name="Tanaka N."/>
            <person name="Takashima M."/>
        </authorList>
    </citation>
    <scope>NUCLEOTIDE SEQUENCE</scope>
    <source>
        <strain evidence="2">HIS019</strain>
    </source>
</reference>